<organism evidence="6 7">
    <name type="scientific">Paenibacillus lautus</name>
    <name type="common">Bacillus lautus</name>
    <dbReference type="NCBI Taxonomy" id="1401"/>
    <lineage>
        <taxon>Bacteria</taxon>
        <taxon>Bacillati</taxon>
        <taxon>Bacillota</taxon>
        <taxon>Bacilli</taxon>
        <taxon>Bacillales</taxon>
        <taxon>Paenibacillaceae</taxon>
        <taxon>Paenibacillus</taxon>
    </lineage>
</organism>
<dbReference type="GO" id="GO:0006950">
    <property type="term" value="P:response to stress"/>
    <property type="evidence" value="ECO:0007669"/>
    <property type="project" value="UniProtKB-ARBA"/>
</dbReference>
<comment type="subcellular location">
    <subcellularLocation>
        <location evidence="4">Cytoplasm</location>
    </subcellularLocation>
</comment>
<proteinExistence type="inferred from homology"/>
<dbReference type="EMBL" id="MRTF01000008">
    <property type="protein sequence ID" value="OME90379.1"/>
    <property type="molecule type" value="Genomic_DNA"/>
</dbReference>
<evidence type="ECO:0000256" key="4">
    <source>
        <dbReference type="HAMAP-Rule" id="MF_00745"/>
    </source>
</evidence>
<dbReference type="NCBIfam" id="NF003339">
    <property type="entry name" value="PRK04351.1"/>
    <property type="match status" value="1"/>
</dbReference>
<evidence type="ECO:0000256" key="1">
    <source>
        <dbReference type="ARBA" id="ARBA00022490"/>
    </source>
</evidence>
<dbReference type="SMART" id="SM00731">
    <property type="entry name" value="SprT"/>
    <property type="match status" value="1"/>
</dbReference>
<accession>A0A1R1AXT7</accession>
<protein>
    <recommendedName>
        <fullName evidence="4">Protein SprT-like</fullName>
    </recommendedName>
</protein>
<name>A0A1R1AXT7_PAELA</name>
<dbReference type="Pfam" id="PF17283">
    <property type="entry name" value="Zn_ribbon_SprT"/>
    <property type="match status" value="1"/>
</dbReference>
<keyword evidence="2 4" id="KW-0479">Metal-binding</keyword>
<dbReference type="Pfam" id="PF10263">
    <property type="entry name" value="SprT-like"/>
    <property type="match status" value="1"/>
</dbReference>
<dbReference type="InterPro" id="IPR006640">
    <property type="entry name" value="SprT-like_domain"/>
</dbReference>
<dbReference type="HAMAP" id="MF_00745">
    <property type="entry name" value="SprT_like"/>
    <property type="match status" value="1"/>
</dbReference>
<dbReference type="STRING" id="1401.BK123_22835"/>
<comment type="similarity">
    <text evidence="4">Belongs to the SprT family.</text>
</comment>
<evidence type="ECO:0000259" key="5">
    <source>
        <dbReference type="SMART" id="SM00731"/>
    </source>
</evidence>
<comment type="caution">
    <text evidence="6">The sequence shown here is derived from an EMBL/GenBank/DDBJ whole genome shotgun (WGS) entry which is preliminary data.</text>
</comment>
<gene>
    <name evidence="6" type="ORF">BK123_22835</name>
</gene>
<feature type="binding site" evidence="4">
    <location>
        <position position="72"/>
    </location>
    <ligand>
        <name>Zn(2+)</name>
        <dbReference type="ChEBI" id="CHEBI:29105"/>
    </ligand>
</feature>
<dbReference type="GO" id="GO:0008270">
    <property type="term" value="F:zinc ion binding"/>
    <property type="evidence" value="ECO:0007669"/>
    <property type="project" value="UniProtKB-UniRule"/>
</dbReference>
<feature type="binding site" evidence="4">
    <location>
        <position position="76"/>
    </location>
    <ligand>
        <name>Zn(2+)</name>
        <dbReference type="ChEBI" id="CHEBI:29105"/>
    </ligand>
</feature>
<keyword evidence="3 4" id="KW-0862">Zinc</keyword>
<keyword evidence="1 4" id="KW-0963">Cytoplasm</keyword>
<evidence type="ECO:0000313" key="7">
    <source>
        <dbReference type="Proteomes" id="UP000187074"/>
    </source>
</evidence>
<evidence type="ECO:0000256" key="2">
    <source>
        <dbReference type="ARBA" id="ARBA00022723"/>
    </source>
</evidence>
<reference evidence="6 7" key="1">
    <citation type="submission" date="2016-11" db="EMBL/GenBank/DDBJ databases">
        <title>Paenibacillus species isolates.</title>
        <authorList>
            <person name="Beno S.M."/>
        </authorList>
    </citation>
    <scope>NUCLEOTIDE SEQUENCE [LARGE SCALE GENOMIC DNA]</scope>
    <source>
        <strain evidence="6 7">FSL F4-0100</strain>
    </source>
</reference>
<comment type="cofactor">
    <cofactor evidence="4">
        <name>Zn(2+)</name>
        <dbReference type="ChEBI" id="CHEBI:29105"/>
    </cofactor>
    <text evidence="4">Binds 1 zinc ion.</text>
</comment>
<feature type="active site" evidence="4">
    <location>
        <position position="73"/>
    </location>
</feature>
<feature type="domain" description="SprT-like" evidence="5">
    <location>
        <begin position="9"/>
        <end position="159"/>
    </location>
</feature>
<evidence type="ECO:0000313" key="6">
    <source>
        <dbReference type="EMBL" id="OME90379.1"/>
    </source>
</evidence>
<dbReference type="InterPro" id="IPR035240">
    <property type="entry name" value="SprT_Zn_ribbon"/>
</dbReference>
<dbReference type="OrthoDB" id="9799909at2"/>
<dbReference type="Proteomes" id="UP000187074">
    <property type="component" value="Unassembled WGS sequence"/>
</dbReference>
<evidence type="ECO:0000256" key="3">
    <source>
        <dbReference type="ARBA" id="ARBA00022833"/>
    </source>
</evidence>
<dbReference type="AlphaFoldDB" id="A0A1R1AXT7"/>
<dbReference type="InterPro" id="IPR023524">
    <property type="entry name" value="Uncharacterised_SprT-like"/>
</dbReference>
<dbReference type="GO" id="GO:0005737">
    <property type="term" value="C:cytoplasm"/>
    <property type="evidence" value="ECO:0007669"/>
    <property type="project" value="UniProtKB-SubCell"/>
</dbReference>
<sequence length="167" mass="19459">MTMNEMSNEELQAWVEKVSLESFRVPFRHKATFNRRLSSTGGRYFMKSHHIEINPHQLATHGREEVEKIIKHELCHYHLHIAGRGYRHRDADFKNLLQAVGGSRFCKSLPKGKAAGRRQPEPYRYKLRCSACGTEYLRKRKMNPARYRCGKCAGRLTLLKLDSPMKS</sequence>